<evidence type="ECO:0000313" key="5">
    <source>
        <dbReference type="Proteomes" id="UP000184600"/>
    </source>
</evidence>
<accession>A0A1M7YZT4</accession>
<organism evidence="4 5">
    <name type="scientific">Vibrio quintilis</name>
    <dbReference type="NCBI Taxonomy" id="1117707"/>
    <lineage>
        <taxon>Bacteria</taxon>
        <taxon>Pseudomonadati</taxon>
        <taxon>Pseudomonadota</taxon>
        <taxon>Gammaproteobacteria</taxon>
        <taxon>Vibrionales</taxon>
        <taxon>Vibrionaceae</taxon>
        <taxon>Vibrio</taxon>
    </lineage>
</organism>
<name>A0A1M7YZT4_9VIBR</name>
<evidence type="ECO:0000256" key="3">
    <source>
        <dbReference type="ARBA" id="ARBA00022729"/>
    </source>
</evidence>
<proteinExistence type="inferred from homology"/>
<dbReference type="SUPFAM" id="SSF53850">
    <property type="entry name" value="Periplasmic binding protein-like II"/>
    <property type="match status" value="1"/>
</dbReference>
<dbReference type="InterPro" id="IPR006059">
    <property type="entry name" value="SBP"/>
</dbReference>
<dbReference type="PANTHER" id="PTHR30061:SF50">
    <property type="entry name" value="MALTOSE_MALTODEXTRIN-BINDING PERIPLASMIC PROTEIN"/>
    <property type="match status" value="1"/>
</dbReference>
<dbReference type="GO" id="GO:0055052">
    <property type="term" value="C:ATP-binding cassette (ABC) transporter complex, substrate-binding subunit-containing"/>
    <property type="evidence" value="ECO:0007669"/>
    <property type="project" value="TreeGrafter"/>
</dbReference>
<dbReference type="PANTHER" id="PTHR30061">
    <property type="entry name" value="MALTOSE-BINDING PERIPLASMIC PROTEIN"/>
    <property type="match status" value="1"/>
</dbReference>
<dbReference type="GO" id="GO:0042956">
    <property type="term" value="P:maltodextrin transmembrane transport"/>
    <property type="evidence" value="ECO:0007669"/>
    <property type="project" value="TreeGrafter"/>
</dbReference>
<evidence type="ECO:0000256" key="1">
    <source>
        <dbReference type="ARBA" id="ARBA00008520"/>
    </source>
</evidence>
<keyword evidence="2" id="KW-0813">Transport</keyword>
<evidence type="ECO:0000256" key="2">
    <source>
        <dbReference type="ARBA" id="ARBA00022448"/>
    </source>
</evidence>
<dbReference type="AlphaFoldDB" id="A0A1M7YZT4"/>
<dbReference type="STRING" id="1117707.VQ7734_03967"/>
<dbReference type="GO" id="GO:1901982">
    <property type="term" value="F:maltose binding"/>
    <property type="evidence" value="ECO:0007669"/>
    <property type="project" value="TreeGrafter"/>
</dbReference>
<keyword evidence="5" id="KW-1185">Reference proteome</keyword>
<evidence type="ECO:0000313" key="4">
    <source>
        <dbReference type="EMBL" id="SHO58197.1"/>
    </source>
</evidence>
<dbReference type="EMBL" id="FRFG01000058">
    <property type="protein sequence ID" value="SHO58197.1"/>
    <property type="molecule type" value="Genomic_DNA"/>
</dbReference>
<dbReference type="RefSeq" id="WP_073585645.1">
    <property type="nucleotide sequence ID" value="NZ_AP024897.1"/>
</dbReference>
<dbReference type="GO" id="GO:0015768">
    <property type="term" value="P:maltose transport"/>
    <property type="evidence" value="ECO:0007669"/>
    <property type="project" value="TreeGrafter"/>
</dbReference>
<protein>
    <submittedName>
        <fullName evidence="4">Bacterial extracellular solute-binding protein</fullName>
    </submittedName>
</protein>
<sequence>MQSAHSNKLWPGIIIMMGCFSLPAVSQEPQEISLWRHLAGEPEMMASEAAIERFNQSQKKWKIVADYIYEAAYTQSINAAAKANVLPCIIDIDQPLVPNFAWQGFLRPLDGLISRYTLDKINPSGKEYYRGKLYSIGQFDAVLALFTRKSLLKEIKFRIPAIDHPWTKDEFMQVMDRIKATGRYAYPLDIKANDLTEWLPYALAPWMLSWGADLINRNKYYQVDGTLNSDKAVAFGQWIQTLVHGKYIDPKPDDFHGLLNGRIAIQYNGLWSLNEYHQALGNDLAVLPVPDFGSGAMIGAGSWQWGITTSCPYPEGATAFITHLLSDREIATISDETSMLPASEQAAALTKNFSTSGQWHFLYGYSDKLSKFRPATPAYPVISSSYKKAISDILQGLDPQTAFDLAVENIEAAIERHQYYSTRQEKKSVRH</sequence>
<dbReference type="Proteomes" id="UP000184600">
    <property type="component" value="Unassembled WGS sequence"/>
</dbReference>
<reference evidence="5" key="1">
    <citation type="submission" date="2016-12" db="EMBL/GenBank/DDBJ databases">
        <authorList>
            <person name="Rodrigo-Torres L."/>
            <person name="Arahal R.D."/>
            <person name="Lucena T."/>
        </authorList>
    </citation>
    <scope>NUCLEOTIDE SEQUENCE [LARGE SCALE GENOMIC DNA]</scope>
</reference>
<keyword evidence="3" id="KW-0732">Signal</keyword>
<dbReference type="Pfam" id="PF13416">
    <property type="entry name" value="SBP_bac_8"/>
    <property type="match status" value="1"/>
</dbReference>
<dbReference type="Gene3D" id="3.40.190.10">
    <property type="entry name" value="Periplasmic binding protein-like II"/>
    <property type="match status" value="1"/>
</dbReference>
<gene>
    <name evidence="4" type="ORF">VQ7734_03967</name>
</gene>
<comment type="similarity">
    <text evidence="1">Belongs to the bacterial solute-binding protein 1 family.</text>
</comment>